<feature type="compositionally biased region" description="Basic and acidic residues" evidence="1">
    <location>
        <begin position="203"/>
        <end position="213"/>
    </location>
</feature>
<evidence type="ECO:0000256" key="2">
    <source>
        <dbReference type="SAM" id="SignalP"/>
    </source>
</evidence>
<evidence type="ECO:0000313" key="4">
    <source>
        <dbReference type="Proteomes" id="UP000838748"/>
    </source>
</evidence>
<feature type="signal peptide" evidence="2">
    <location>
        <begin position="1"/>
        <end position="21"/>
    </location>
</feature>
<dbReference type="NCBIfam" id="TIGR03352">
    <property type="entry name" value="VI_chp_3"/>
    <property type="match status" value="1"/>
</dbReference>
<dbReference type="Pfam" id="PF12790">
    <property type="entry name" value="T6SS-SciN"/>
    <property type="match status" value="1"/>
</dbReference>
<reference evidence="3" key="1">
    <citation type="submission" date="2021-11" db="EMBL/GenBank/DDBJ databases">
        <authorList>
            <person name="Rodrigo-Torres L."/>
            <person name="Arahal R. D."/>
            <person name="Lucena T."/>
        </authorList>
    </citation>
    <scope>NUCLEOTIDE SEQUENCE</scope>
    <source>
        <strain evidence="3">CECT 7928</strain>
    </source>
</reference>
<dbReference type="PROSITE" id="PS51257">
    <property type="entry name" value="PROKAR_LIPOPROTEIN"/>
    <property type="match status" value="1"/>
</dbReference>
<dbReference type="InterPro" id="IPR017734">
    <property type="entry name" value="T6SS_SciN"/>
</dbReference>
<proteinExistence type="predicted"/>
<dbReference type="Proteomes" id="UP000838748">
    <property type="component" value="Unassembled WGS sequence"/>
</dbReference>
<dbReference type="PANTHER" id="PTHR37625:SF4">
    <property type="entry name" value="OUTER MEMBRANE LIPOPROTEIN"/>
    <property type="match status" value="1"/>
</dbReference>
<dbReference type="Gene3D" id="2.60.40.4150">
    <property type="entry name" value="Type VI secretion system, lipoprotein SciN"/>
    <property type="match status" value="1"/>
</dbReference>
<comment type="caution">
    <text evidence="3">The sequence shown here is derived from an EMBL/GenBank/DDBJ whole genome shotgun (WGS) entry which is preliminary data.</text>
</comment>
<keyword evidence="2" id="KW-0732">Signal</keyword>
<feature type="chain" id="PRO_5045118348" evidence="2">
    <location>
        <begin position="22"/>
        <end position="213"/>
    </location>
</feature>
<dbReference type="EMBL" id="CAKLDM010000001">
    <property type="protein sequence ID" value="CAH0536128.1"/>
    <property type="molecule type" value="Genomic_DNA"/>
</dbReference>
<sequence>MLIRCRQIVSSLGIVLAFALAGCSSEPQPTGNISQVPVKDPSQIHWDWQSDAVKLSLKADPQLNYYNGQSHALMLCIYQLKNKASFEDLKKSPAGISRLLQCNGYDQNVVYSQRLFVQPSELKTFDFPRYQDVKAIGIVAGYANPMGDNVSKAFDIPIDKQTTGMIWKTNWYKPGKLSVQLILGRQLIETGFEGKGVPHKTRNMSDQKEETKA</sequence>
<dbReference type="PANTHER" id="PTHR37625">
    <property type="entry name" value="OUTER MEMBRANE LIPOPROTEIN-RELATED"/>
    <property type="match status" value="1"/>
</dbReference>
<evidence type="ECO:0000313" key="3">
    <source>
        <dbReference type="EMBL" id="CAH0536128.1"/>
    </source>
</evidence>
<accession>A0ABM9A011</accession>
<feature type="region of interest" description="Disordered" evidence="1">
    <location>
        <begin position="194"/>
        <end position="213"/>
    </location>
</feature>
<gene>
    <name evidence="3" type="ORF">VMF7928_00222</name>
</gene>
<keyword evidence="4" id="KW-1185">Reference proteome</keyword>
<dbReference type="RefSeq" id="WP_237359631.1">
    <property type="nucleotide sequence ID" value="NZ_CAKLDM010000001.1"/>
</dbReference>
<organism evidence="3 4">
    <name type="scientific">Vibrio marisflavi CECT 7928</name>
    <dbReference type="NCBI Taxonomy" id="634439"/>
    <lineage>
        <taxon>Bacteria</taxon>
        <taxon>Pseudomonadati</taxon>
        <taxon>Pseudomonadota</taxon>
        <taxon>Gammaproteobacteria</taxon>
        <taxon>Vibrionales</taxon>
        <taxon>Vibrionaceae</taxon>
        <taxon>Vibrio</taxon>
    </lineage>
</organism>
<dbReference type="InterPro" id="IPR038706">
    <property type="entry name" value="Type_VI_SciN-like_sf"/>
</dbReference>
<protein>
    <submittedName>
        <fullName evidence="3">Uncharacterized protein</fullName>
    </submittedName>
</protein>
<evidence type="ECO:0000256" key="1">
    <source>
        <dbReference type="SAM" id="MobiDB-lite"/>
    </source>
</evidence>
<name>A0ABM9A011_9VIBR</name>